<dbReference type="EMBL" id="PFER01000031">
    <property type="protein sequence ID" value="PJE73550.1"/>
    <property type="molecule type" value="Genomic_DNA"/>
</dbReference>
<keyword evidence="1" id="KW-0812">Transmembrane</keyword>
<protein>
    <submittedName>
        <fullName evidence="2">Uncharacterized protein</fullName>
    </submittedName>
</protein>
<sequence>MNESDIKKLLKENLELSQENNKMLKKMNRARIFGNVFWVVKWVFIIGLSYGAYVYIQPYIEKMIGTAESISTSVEKISDVGETLPLNLIDRIKNLSN</sequence>
<dbReference type="Proteomes" id="UP000230959">
    <property type="component" value="Unassembled WGS sequence"/>
</dbReference>
<gene>
    <name evidence="2" type="ORF">COV02_02030</name>
</gene>
<evidence type="ECO:0000313" key="3">
    <source>
        <dbReference type="Proteomes" id="UP000230959"/>
    </source>
</evidence>
<keyword evidence="1" id="KW-0472">Membrane</keyword>
<name>A0A2M8LAC0_9BACT</name>
<comment type="caution">
    <text evidence="2">The sequence shown here is derived from an EMBL/GenBank/DDBJ whole genome shotgun (WGS) entry which is preliminary data.</text>
</comment>
<dbReference type="AlphaFoldDB" id="A0A2M8LAC0"/>
<evidence type="ECO:0000313" key="2">
    <source>
        <dbReference type="EMBL" id="PJE73550.1"/>
    </source>
</evidence>
<proteinExistence type="predicted"/>
<evidence type="ECO:0000256" key="1">
    <source>
        <dbReference type="SAM" id="Phobius"/>
    </source>
</evidence>
<feature type="transmembrane region" description="Helical" evidence="1">
    <location>
        <begin position="32"/>
        <end position="56"/>
    </location>
</feature>
<keyword evidence="1" id="KW-1133">Transmembrane helix</keyword>
<accession>A0A2M8LAC0</accession>
<reference evidence="3" key="1">
    <citation type="submission" date="2017-09" db="EMBL/GenBank/DDBJ databases">
        <title>Depth-based differentiation of microbial function through sediment-hosted aquifers and enrichment of novel symbionts in the deep terrestrial subsurface.</title>
        <authorList>
            <person name="Probst A.J."/>
            <person name="Ladd B."/>
            <person name="Jarett J.K."/>
            <person name="Geller-Mcgrath D.E."/>
            <person name="Sieber C.M.K."/>
            <person name="Emerson J.B."/>
            <person name="Anantharaman K."/>
            <person name="Thomas B.C."/>
            <person name="Malmstrom R."/>
            <person name="Stieglmeier M."/>
            <person name="Klingl A."/>
            <person name="Woyke T."/>
            <person name="Ryan C.M."/>
            <person name="Banfield J.F."/>
        </authorList>
    </citation>
    <scope>NUCLEOTIDE SEQUENCE [LARGE SCALE GENOMIC DNA]</scope>
</reference>
<organism evidence="2 3">
    <name type="scientific">Candidatus Terrybacteria bacterium CG10_big_fil_rev_8_21_14_0_10_41_10</name>
    <dbReference type="NCBI Taxonomy" id="1975026"/>
    <lineage>
        <taxon>Bacteria</taxon>
        <taxon>Candidatus Terryibacteriota</taxon>
    </lineage>
</organism>